<comment type="caution">
    <text evidence="1">The sequence shown here is derived from an EMBL/GenBank/DDBJ whole genome shotgun (WGS) entry which is preliminary data.</text>
</comment>
<organism evidence="1 2">
    <name type="scientific">Nocardioides guangzhouensis</name>
    <dbReference type="NCBI Taxonomy" id="2497878"/>
    <lineage>
        <taxon>Bacteria</taxon>
        <taxon>Bacillati</taxon>
        <taxon>Actinomycetota</taxon>
        <taxon>Actinomycetes</taxon>
        <taxon>Propionibacteriales</taxon>
        <taxon>Nocardioidaceae</taxon>
        <taxon>Nocardioides</taxon>
    </lineage>
</organism>
<evidence type="ECO:0000313" key="2">
    <source>
        <dbReference type="Proteomes" id="UP000295198"/>
    </source>
</evidence>
<accession>A0A4Q4ZJX4</accession>
<dbReference type="RefSeq" id="WP_134713484.1">
    <property type="nucleotide sequence ID" value="NZ_SDKM01000002.1"/>
</dbReference>
<keyword evidence="2" id="KW-1185">Reference proteome</keyword>
<dbReference type="AlphaFoldDB" id="A0A4Q4ZJX4"/>
<proteinExistence type="predicted"/>
<gene>
    <name evidence="1" type="ORF">EKO23_01820</name>
</gene>
<dbReference type="EMBL" id="SDKM01000002">
    <property type="protein sequence ID" value="RYP88652.1"/>
    <property type="molecule type" value="Genomic_DNA"/>
</dbReference>
<protein>
    <submittedName>
        <fullName evidence="1">Uncharacterized protein</fullName>
    </submittedName>
</protein>
<dbReference type="Proteomes" id="UP000295198">
    <property type="component" value="Unassembled WGS sequence"/>
</dbReference>
<evidence type="ECO:0000313" key="1">
    <source>
        <dbReference type="EMBL" id="RYP88652.1"/>
    </source>
</evidence>
<reference evidence="1 2" key="1">
    <citation type="submission" date="2019-01" db="EMBL/GenBank/DDBJ databases">
        <title>Nocardioides guangzhouensis sp. nov., an actinobacterium isolated from soil.</title>
        <authorList>
            <person name="Fu Y."/>
            <person name="Cai Y."/>
            <person name="Lin Z."/>
            <person name="Chen P."/>
        </authorList>
    </citation>
    <scope>NUCLEOTIDE SEQUENCE [LARGE SCALE GENOMIC DNA]</scope>
    <source>
        <strain evidence="1 2">130</strain>
    </source>
</reference>
<name>A0A4Q4ZJX4_9ACTN</name>
<sequence>MEELVVDVESFRGGTGPSRAPHIGFVNLNGETAPKIGAAYDVVPASALPLQDLAVPETPRTFFDLDLHAFYSGNLPDGLIGSNEGLLRIQVDTRAPQDLSNEVTASFVTKFRVRDDEYAPSFASRGVFRNVLFENFVNLRLGLIELDSDLSVYFDKVKKVIDDSGLAQVDVLKGIPYLDVGTKLVNSLVQNFGKNADDVLWSELPILQLHPLIGSVFLRAGIYAVIDRSSEQQGFPGKLSYLNGELRDEHGPLLTTHLIFSVGLRPSE</sequence>